<evidence type="ECO:0000313" key="1">
    <source>
        <dbReference type="EMBL" id="GAI09056.1"/>
    </source>
</evidence>
<gene>
    <name evidence="1" type="ORF">S06H3_21819</name>
</gene>
<dbReference type="AlphaFoldDB" id="X1LTD4"/>
<sequence>VYCVLCYFHESGVRVEFIRPETGLINQTPTLIQGQVGLSSWKRGTPVLRLAGSMNRTPTNFSLRADTRPTPTSSF</sequence>
<protein>
    <submittedName>
        <fullName evidence="1">Uncharacterized protein</fullName>
    </submittedName>
</protein>
<accession>X1LTD4</accession>
<organism evidence="1">
    <name type="scientific">marine sediment metagenome</name>
    <dbReference type="NCBI Taxonomy" id="412755"/>
    <lineage>
        <taxon>unclassified sequences</taxon>
        <taxon>metagenomes</taxon>
        <taxon>ecological metagenomes</taxon>
    </lineage>
</organism>
<dbReference type="EMBL" id="BARV01011528">
    <property type="protein sequence ID" value="GAI09056.1"/>
    <property type="molecule type" value="Genomic_DNA"/>
</dbReference>
<comment type="caution">
    <text evidence="1">The sequence shown here is derived from an EMBL/GenBank/DDBJ whole genome shotgun (WGS) entry which is preliminary data.</text>
</comment>
<proteinExistence type="predicted"/>
<name>X1LTD4_9ZZZZ</name>
<feature type="non-terminal residue" evidence="1">
    <location>
        <position position="1"/>
    </location>
</feature>
<reference evidence="1" key="1">
    <citation type="journal article" date="2014" name="Front. Microbiol.">
        <title>High frequency of phylogenetically diverse reductive dehalogenase-homologous genes in deep subseafloor sedimentary metagenomes.</title>
        <authorList>
            <person name="Kawai M."/>
            <person name="Futagami T."/>
            <person name="Toyoda A."/>
            <person name="Takaki Y."/>
            <person name="Nishi S."/>
            <person name="Hori S."/>
            <person name="Arai W."/>
            <person name="Tsubouchi T."/>
            <person name="Morono Y."/>
            <person name="Uchiyama I."/>
            <person name="Ito T."/>
            <person name="Fujiyama A."/>
            <person name="Inagaki F."/>
            <person name="Takami H."/>
        </authorList>
    </citation>
    <scope>NUCLEOTIDE SEQUENCE</scope>
    <source>
        <strain evidence="1">Expedition CK06-06</strain>
    </source>
</reference>